<comment type="caution">
    <text evidence="2">The sequence shown here is derived from an EMBL/GenBank/DDBJ whole genome shotgun (WGS) entry which is preliminary data.</text>
</comment>
<reference evidence="2 3" key="1">
    <citation type="submission" date="2020-08" db="EMBL/GenBank/DDBJ databases">
        <title>Genome public.</title>
        <authorList>
            <person name="Liu C."/>
            <person name="Sun Q."/>
        </authorList>
    </citation>
    <scope>NUCLEOTIDE SEQUENCE [LARGE SCALE GENOMIC DNA]</scope>
    <source>
        <strain evidence="2 3">NSJ-71</strain>
    </source>
</reference>
<dbReference type="GO" id="GO:0005524">
    <property type="term" value="F:ATP binding"/>
    <property type="evidence" value="ECO:0007669"/>
    <property type="project" value="UniProtKB-KW"/>
</dbReference>
<sequence length="313" mass="35881">MTSKENQIINLIISQDENDQVDFKKEYYSKEKKYDLIKDIVSFANNIKPKDKYIVFGVENSTWNVLGIDRASLPDISEINNLLHSYVEPFIDVELGYLDYQGVTIGFIRIPHHDLNRPYVISKEYNKNKGVFLRKGEIYTRKGATNFIAERSDLDCIYHNKGTLDINLYTKELSFSNIRINGNSYLAGQVRCIIQNNTPKTIVIDSIHIFVHCGSNLIEHTVDFIDDQKSVFIKMPESLSQIPMQISSGDSLQKTVYFEISEIAAINLNKKANELSDVSVSIEIGDVLKRTYQNDAETIRLNVAEDLLKKWSH</sequence>
<dbReference type="Proteomes" id="UP000636755">
    <property type="component" value="Unassembled WGS sequence"/>
</dbReference>
<gene>
    <name evidence="2" type="ORF">H8R91_07050</name>
</gene>
<dbReference type="InterPro" id="IPR038461">
    <property type="entry name" value="Schlafen_AlbA_2_dom_sf"/>
</dbReference>
<protein>
    <submittedName>
        <fullName evidence="2">ATP-binding protein</fullName>
    </submittedName>
</protein>
<dbReference type="RefSeq" id="WP_186935435.1">
    <property type="nucleotide sequence ID" value="NZ_JACOPS010000003.1"/>
</dbReference>
<evidence type="ECO:0000259" key="1">
    <source>
        <dbReference type="Pfam" id="PF04326"/>
    </source>
</evidence>
<name>A0ABR7HL56_9FIRM</name>
<dbReference type="Gene3D" id="3.30.950.30">
    <property type="entry name" value="Schlafen, AAA domain"/>
    <property type="match status" value="1"/>
</dbReference>
<proteinExistence type="predicted"/>
<keyword evidence="2" id="KW-0547">Nucleotide-binding</keyword>
<evidence type="ECO:0000313" key="3">
    <source>
        <dbReference type="Proteomes" id="UP000636755"/>
    </source>
</evidence>
<keyword evidence="3" id="KW-1185">Reference proteome</keyword>
<dbReference type="EMBL" id="JACOPS010000003">
    <property type="protein sequence ID" value="MBC5728275.1"/>
    <property type="molecule type" value="Genomic_DNA"/>
</dbReference>
<keyword evidence="2" id="KW-0067">ATP-binding</keyword>
<feature type="domain" description="Schlafen AlbA-2" evidence="1">
    <location>
        <begin position="17"/>
        <end position="146"/>
    </location>
</feature>
<evidence type="ECO:0000313" key="2">
    <source>
        <dbReference type="EMBL" id="MBC5728275.1"/>
    </source>
</evidence>
<accession>A0ABR7HL56</accession>
<organism evidence="2 3">
    <name type="scientific">Ruminococcus intestinalis</name>
    <dbReference type="NCBI Taxonomy" id="2763066"/>
    <lineage>
        <taxon>Bacteria</taxon>
        <taxon>Bacillati</taxon>
        <taxon>Bacillota</taxon>
        <taxon>Clostridia</taxon>
        <taxon>Eubacteriales</taxon>
        <taxon>Oscillospiraceae</taxon>
        <taxon>Ruminococcus</taxon>
    </lineage>
</organism>
<dbReference type="Pfam" id="PF04326">
    <property type="entry name" value="SLFN_AlbA_2"/>
    <property type="match status" value="1"/>
</dbReference>
<dbReference type="InterPro" id="IPR007421">
    <property type="entry name" value="Schlafen_AlbA_2_dom"/>
</dbReference>